<dbReference type="EMBL" id="JALLPJ020000268">
    <property type="protein sequence ID" value="KAL3797031.1"/>
    <property type="molecule type" value="Genomic_DNA"/>
</dbReference>
<dbReference type="InterPro" id="IPR027353">
    <property type="entry name" value="NET_dom"/>
</dbReference>
<evidence type="ECO:0000256" key="2">
    <source>
        <dbReference type="PROSITE-ProRule" id="PRU00035"/>
    </source>
</evidence>
<keyword evidence="8" id="KW-1185">Reference proteome</keyword>
<evidence type="ECO:0000256" key="1">
    <source>
        <dbReference type="ARBA" id="ARBA00023117"/>
    </source>
</evidence>
<keyword evidence="1 2" id="KW-0103">Bromodomain</keyword>
<dbReference type="PANTHER" id="PTHR22880:SF225">
    <property type="entry name" value="BROMODOMAIN-CONTAINING PROTEIN BET-1-RELATED"/>
    <property type="match status" value="1"/>
</dbReference>
<evidence type="ECO:0000259" key="5">
    <source>
        <dbReference type="PROSITE" id="PS50014"/>
    </source>
</evidence>
<feature type="compositionally biased region" description="Acidic residues" evidence="4">
    <location>
        <begin position="1090"/>
        <end position="1099"/>
    </location>
</feature>
<feature type="compositionally biased region" description="Basic and acidic residues" evidence="4">
    <location>
        <begin position="1168"/>
        <end position="1187"/>
    </location>
</feature>
<evidence type="ECO:0000256" key="4">
    <source>
        <dbReference type="SAM" id="MobiDB-lite"/>
    </source>
</evidence>
<dbReference type="Gene3D" id="1.20.1270.220">
    <property type="match status" value="1"/>
</dbReference>
<dbReference type="PANTHER" id="PTHR22880">
    <property type="entry name" value="FALZ-RELATED BROMODOMAIN-CONTAINING PROTEINS"/>
    <property type="match status" value="1"/>
</dbReference>
<feature type="domain" description="NET" evidence="6">
    <location>
        <begin position="968"/>
        <end position="1048"/>
    </location>
</feature>
<feature type="region of interest" description="Disordered" evidence="4">
    <location>
        <begin position="1038"/>
        <end position="1187"/>
    </location>
</feature>
<evidence type="ECO:0008006" key="9">
    <source>
        <dbReference type="Google" id="ProtNLM"/>
    </source>
</evidence>
<dbReference type="InterPro" id="IPR050935">
    <property type="entry name" value="Bromo_chromatin_reader"/>
</dbReference>
<feature type="compositionally biased region" description="Basic residues" evidence="4">
    <location>
        <begin position="1043"/>
        <end position="1053"/>
    </location>
</feature>
<feature type="compositionally biased region" description="Basic and acidic residues" evidence="4">
    <location>
        <begin position="30"/>
        <end position="60"/>
    </location>
</feature>
<dbReference type="Proteomes" id="UP001530400">
    <property type="component" value="Unassembled WGS sequence"/>
</dbReference>
<feature type="coiled-coil region" evidence="3">
    <location>
        <begin position="1213"/>
        <end position="1249"/>
    </location>
</feature>
<feature type="compositionally biased region" description="Acidic residues" evidence="4">
    <location>
        <begin position="1150"/>
        <end position="1167"/>
    </location>
</feature>
<feature type="compositionally biased region" description="Acidic residues" evidence="4">
    <location>
        <begin position="1119"/>
        <end position="1132"/>
    </location>
</feature>
<reference evidence="7 8" key="1">
    <citation type="submission" date="2024-10" db="EMBL/GenBank/DDBJ databases">
        <title>Updated reference genomes for cyclostephanoid diatoms.</title>
        <authorList>
            <person name="Roberts W.R."/>
            <person name="Alverson A.J."/>
        </authorList>
    </citation>
    <scope>NUCLEOTIDE SEQUENCE [LARGE SCALE GENOMIC DNA]</scope>
    <source>
        <strain evidence="7 8">AJA010-31</strain>
    </source>
</reference>
<dbReference type="InterPro" id="IPR036427">
    <property type="entry name" value="Bromodomain-like_sf"/>
</dbReference>
<dbReference type="GO" id="GO:0010468">
    <property type="term" value="P:regulation of gene expression"/>
    <property type="evidence" value="ECO:0007669"/>
    <property type="project" value="UniProtKB-ARBA"/>
</dbReference>
<evidence type="ECO:0000313" key="7">
    <source>
        <dbReference type="EMBL" id="KAL3797031.1"/>
    </source>
</evidence>
<dbReference type="SUPFAM" id="SSF47370">
    <property type="entry name" value="Bromodomain"/>
    <property type="match status" value="1"/>
</dbReference>
<feature type="region of interest" description="Disordered" evidence="4">
    <location>
        <begin position="825"/>
        <end position="854"/>
    </location>
</feature>
<name>A0ABD3QC35_9STRA</name>
<dbReference type="CDD" id="cd06503">
    <property type="entry name" value="ATP-synt_Fo_b"/>
    <property type="match status" value="1"/>
</dbReference>
<keyword evidence="3" id="KW-0175">Coiled coil</keyword>
<dbReference type="InterPro" id="IPR001487">
    <property type="entry name" value="Bromodomain"/>
</dbReference>
<dbReference type="Pfam" id="PF00439">
    <property type="entry name" value="Bromodomain"/>
    <property type="match status" value="1"/>
</dbReference>
<evidence type="ECO:0000256" key="3">
    <source>
        <dbReference type="SAM" id="Coils"/>
    </source>
</evidence>
<dbReference type="InterPro" id="IPR038336">
    <property type="entry name" value="NET_sf"/>
</dbReference>
<dbReference type="SMART" id="SM00297">
    <property type="entry name" value="BROMO"/>
    <property type="match status" value="1"/>
</dbReference>
<dbReference type="PROSITE" id="PS51525">
    <property type="entry name" value="NET"/>
    <property type="match status" value="1"/>
</dbReference>
<feature type="compositionally biased region" description="Basic and acidic residues" evidence="4">
    <location>
        <begin position="825"/>
        <end position="835"/>
    </location>
</feature>
<dbReference type="Pfam" id="PF17035">
    <property type="entry name" value="BET"/>
    <property type="match status" value="1"/>
</dbReference>
<evidence type="ECO:0000259" key="6">
    <source>
        <dbReference type="PROSITE" id="PS51525"/>
    </source>
</evidence>
<feature type="region of interest" description="Disordered" evidence="4">
    <location>
        <begin position="658"/>
        <end position="701"/>
    </location>
</feature>
<feature type="compositionally biased region" description="Low complexity" evidence="4">
    <location>
        <begin position="61"/>
        <end position="78"/>
    </location>
</feature>
<feature type="compositionally biased region" description="Low complexity" evidence="4">
    <location>
        <begin position="1"/>
        <end position="11"/>
    </location>
</feature>
<sequence>MDAADMGAAGAVKEEETGDVVMTENGNGQQEHDDVEMMHEDDTTQEKSQTERANGSEKPDNNGATAAAAHNNEAADAAPQQPQLVLTGTLSYSSQETSRRQHYIRGNWKFENALSTSAQPQRFELLRTIPPEEDLTTLPADGEYHGTFSLAYEYKNKQGKSKIKRRNIPETGVKISFVKVEDKEGEYQVKGTGLNEYGVFELIGTATKNTLEDDPGYSIRLMKAYTLTKVPSHSEEKKDKEDQQQNNAVVEKPQPTELPKENVVCLRGKLSRNTSADLSLGLGDVVHKISGVWAMGLDYILDDPNNTKALCNKFEYEHKCSGESTVFPLSGKYTGYFYVDTNDGMGGKTKIVERDVMLKFVANSEGYHNVEGKGSNIYGRYTISGTLDEKGVITLFRHFQAQKLKISSKKREAPSTLISTPAPGPLNAADKKGAAAPDLSLENLPMAFDEVKAPDGSELVPISSPPAIYGAVSKGIFKITDDGHHSCSGNWALTFDQLSNGATCSSFYFGILPNIAAEDAKTMLQRMDSVGATKHDDRKAKPSGSGAMLNDATFPIDSARYRGSFKMKKAGQKFTTVKDDQIILKFVKNASGSYNVYGKGTNNMGVYDITGTLILQTDVSGHLILYRVYPLVAVEPVPAAQVSSKSSGKVFSGSLTERAVSGRPSVNPPEKFTPSASSLQRRESGRQVKAPLRLEEDDPEAQRASALEKCRAILKDLMARDTQSIFAIPVDPIALGIPTYFDIITEPMDLGTIQSQLDSGDLDSPDEFIRLVRLVFENAIKFNTMPNSFVAITARSLLQFFNSRIKSVERVVDGQKNRKLTKAEAAELKRKEKEAKKKGKRKGSEEGGGDHKRRKLSQFVIESKALLDSIAQVTSQVSGDSVPRAAFDTLMELVQLQNEHMVSIHRLALKSPGGSSSKDSLHSPAPAAAAITSYEIDDRKNSPKKKKAKTEKQEKKAKPPLSPEYYHNQSPVVNMAPLTFDEQEALSEDINNLAEDLLPGAMDIIRQADGVNDDDEEIDLDLDMLDIKTQRKLQQYILENVKKPKRKDRKRKSAAAAPAPMPAPSPESEEKPSTVNSRPSGKSFFSLGQDDSDSDDEPDTIMNQVEAKDEAPAAADPFALEDDVDDDEDVDLNADAIAANWVANSSQDTNQEEETGQQDSENGEDDLWDRAKKEAEASKAIEADRAKREEKMIAEANIAMQKRMEEAQAIGEEVRAQREVEAAEEARRLEEQEREAENARNAAREKALQEVNDVKNTIDLDAQRELMKQYEQEFNDNYSAGASPSSDFGF</sequence>
<feature type="region of interest" description="Disordered" evidence="4">
    <location>
        <begin position="931"/>
        <end position="968"/>
    </location>
</feature>
<feature type="domain" description="Bromo" evidence="5">
    <location>
        <begin position="718"/>
        <end position="790"/>
    </location>
</feature>
<accession>A0ABD3QC35</accession>
<feature type="compositionally biased region" description="Basic and acidic residues" evidence="4">
    <location>
        <begin position="232"/>
        <end position="243"/>
    </location>
</feature>
<evidence type="ECO:0000313" key="8">
    <source>
        <dbReference type="Proteomes" id="UP001530400"/>
    </source>
</evidence>
<protein>
    <recommendedName>
        <fullName evidence="9">Bromo domain-containing protein</fullName>
    </recommendedName>
</protein>
<dbReference type="PROSITE" id="PS50014">
    <property type="entry name" value="BROMODOMAIN_2"/>
    <property type="match status" value="1"/>
</dbReference>
<dbReference type="Gene3D" id="1.20.920.10">
    <property type="entry name" value="Bromodomain-like"/>
    <property type="match status" value="1"/>
</dbReference>
<proteinExistence type="predicted"/>
<feature type="region of interest" description="Disordered" evidence="4">
    <location>
        <begin position="1"/>
        <end position="80"/>
    </location>
</feature>
<feature type="region of interest" description="Disordered" evidence="4">
    <location>
        <begin position="230"/>
        <end position="254"/>
    </location>
</feature>
<gene>
    <name evidence="7" type="ORF">ACHAWO_006667</name>
</gene>
<organism evidence="7 8">
    <name type="scientific">Cyclotella atomus</name>
    <dbReference type="NCBI Taxonomy" id="382360"/>
    <lineage>
        <taxon>Eukaryota</taxon>
        <taxon>Sar</taxon>
        <taxon>Stramenopiles</taxon>
        <taxon>Ochrophyta</taxon>
        <taxon>Bacillariophyta</taxon>
        <taxon>Coscinodiscophyceae</taxon>
        <taxon>Thalassiosirophycidae</taxon>
        <taxon>Stephanodiscales</taxon>
        <taxon>Stephanodiscaceae</taxon>
        <taxon>Cyclotella</taxon>
    </lineage>
</organism>
<comment type="caution">
    <text evidence="7">The sequence shown here is derived from an EMBL/GenBank/DDBJ whole genome shotgun (WGS) entry which is preliminary data.</text>
</comment>